<evidence type="ECO:0000313" key="8">
    <source>
        <dbReference type="EMBL" id="MDM1048469.1"/>
    </source>
</evidence>
<evidence type="ECO:0000256" key="1">
    <source>
        <dbReference type="ARBA" id="ARBA00004141"/>
    </source>
</evidence>
<dbReference type="Proteomes" id="UP001170954">
    <property type="component" value="Unassembled WGS sequence"/>
</dbReference>
<feature type="transmembrane region" description="Helical" evidence="5">
    <location>
        <begin position="479"/>
        <end position="498"/>
    </location>
</feature>
<evidence type="ECO:0000259" key="7">
    <source>
        <dbReference type="Pfam" id="PF13515"/>
    </source>
</evidence>
<evidence type="ECO:0000256" key="2">
    <source>
        <dbReference type="ARBA" id="ARBA00022692"/>
    </source>
</evidence>
<dbReference type="Pfam" id="PF12805">
    <property type="entry name" value="FUSC-like"/>
    <property type="match status" value="1"/>
</dbReference>
<keyword evidence="9" id="KW-1185">Reference proteome</keyword>
<feature type="domain" description="Integral membrane bound transporter" evidence="7">
    <location>
        <begin position="401"/>
        <end position="522"/>
    </location>
</feature>
<feature type="transmembrane region" description="Helical" evidence="5">
    <location>
        <begin position="93"/>
        <end position="111"/>
    </location>
</feature>
<feature type="domain" description="Integral membrane protein YccS N-terminal" evidence="6">
    <location>
        <begin position="74"/>
        <end position="341"/>
    </location>
</feature>
<feature type="transmembrane region" description="Helical" evidence="5">
    <location>
        <begin position="442"/>
        <end position="473"/>
    </location>
</feature>
<name>A0ABT7NMT8_9SPHI</name>
<comment type="subcellular location">
    <subcellularLocation>
        <location evidence="1">Membrane</location>
        <topology evidence="1">Multi-pass membrane protein</topology>
    </subcellularLocation>
</comment>
<accession>A0ABT7NMT8</accession>
<reference evidence="8" key="1">
    <citation type="submission" date="2020-06" db="EMBL/GenBank/DDBJ databases">
        <authorList>
            <person name="Dong N."/>
        </authorList>
    </citation>
    <scope>NUCLEOTIDE SEQUENCE</scope>
    <source>
        <strain evidence="8">R1692</strain>
    </source>
</reference>
<keyword evidence="3 5" id="KW-1133">Transmembrane helix</keyword>
<proteinExistence type="predicted"/>
<keyword evidence="2 5" id="KW-0812">Transmembrane</keyword>
<feature type="transmembrane region" description="Helical" evidence="5">
    <location>
        <begin position="141"/>
        <end position="163"/>
    </location>
</feature>
<gene>
    <name evidence="8" type="ORF">HX018_09490</name>
</gene>
<evidence type="ECO:0000256" key="4">
    <source>
        <dbReference type="ARBA" id="ARBA00023136"/>
    </source>
</evidence>
<feature type="transmembrane region" description="Helical" evidence="5">
    <location>
        <begin position="69"/>
        <end position="87"/>
    </location>
</feature>
<comment type="caution">
    <text evidence="8">The sequence shown here is derived from an EMBL/GenBank/DDBJ whole genome shotgun (WGS) entry which is preliminary data.</text>
</comment>
<evidence type="ECO:0000259" key="6">
    <source>
        <dbReference type="Pfam" id="PF12805"/>
    </source>
</evidence>
<evidence type="ECO:0000256" key="5">
    <source>
        <dbReference type="SAM" id="Phobius"/>
    </source>
</evidence>
<feature type="transmembrane region" description="Helical" evidence="5">
    <location>
        <begin position="411"/>
        <end position="430"/>
    </location>
</feature>
<reference evidence="8" key="2">
    <citation type="journal article" date="2022" name="Sci. Total Environ.">
        <title>Prevalence, transmission, and molecular epidemiology of tet(X)-positive bacteria among humans, animals, and environmental niches in China: An epidemiological, and genomic-based study.</title>
        <authorList>
            <person name="Dong N."/>
            <person name="Zeng Y."/>
            <person name="Cai C."/>
            <person name="Sun C."/>
            <person name="Lu J."/>
            <person name="Liu C."/>
            <person name="Zhou H."/>
            <person name="Sun Q."/>
            <person name="Shu L."/>
            <person name="Wang H."/>
            <person name="Wang Y."/>
            <person name="Wang S."/>
            <person name="Wu C."/>
            <person name="Chan E.W."/>
            <person name="Chen G."/>
            <person name="Shen Z."/>
            <person name="Chen S."/>
            <person name="Zhang R."/>
        </authorList>
    </citation>
    <scope>NUCLEOTIDE SEQUENCE</scope>
    <source>
        <strain evidence="8">R1692</strain>
    </source>
</reference>
<organism evidence="8 9">
    <name type="scientific">Sphingobacterium hotanense</name>
    <dbReference type="NCBI Taxonomy" id="649196"/>
    <lineage>
        <taxon>Bacteria</taxon>
        <taxon>Pseudomonadati</taxon>
        <taxon>Bacteroidota</taxon>
        <taxon>Sphingobacteriia</taxon>
        <taxon>Sphingobacteriales</taxon>
        <taxon>Sphingobacteriaceae</taxon>
        <taxon>Sphingobacterium</taxon>
    </lineage>
</organism>
<dbReference type="EMBL" id="JACAGK010000023">
    <property type="protein sequence ID" value="MDM1048469.1"/>
    <property type="molecule type" value="Genomic_DNA"/>
</dbReference>
<evidence type="ECO:0000256" key="3">
    <source>
        <dbReference type="ARBA" id="ARBA00022989"/>
    </source>
</evidence>
<dbReference type="Pfam" id="PF13515">
    <property type="entry name" value="FUSC_2"/>
    <property type="match status" value="1"/>
</dbReference>
<dbReference type="InterPro" id="IPR049453">
    <property type="entry name" value="Memb_transporter_dom"/>
</dbReference>
<feature type="transmembrane region" description="Helical" evidence="5">
    <location>
        <begin position="510"/>
        <end position="529"/>
    </location>
</feature>
<feature type="transmembrane region" description="Helical" evidence="5">
    <location>
        <begin position="385"/>
        <end position="405"/>
    </location>
</feature>
<keyword evidence="4 5" id="KW-0472">Membrane</keyword>
<protein>
    <submittedName>
        <fullName evidence="8">FUSC family protein</fullName>
    </submittedName>
</protein>
<dbReference type="RefSeq" id="WP_286651264.1">
    <property type="nucleotide sequence ID" value="NZ_JACAGK010000023.1"/>
</dbReference>
<dbReference type="InterPro" id="IPR032692">
    <property type="entry name" value="YccS_N"/>
</dbReference>
<evidence type="ECO:0000313" key="9">
    <source>
        <dbReference type="Proteomes" id="UP001170954"/>
    </source>
</evidence>
<sequence length="674" mass="76132">MSAAFFSKVASFLRTESSLDALRNILTILLPSSLLFLFWDGHIAVAFAVGTLLASLTDLPGNKADKLTTAAYCIPIFFITSITSSLALHYDSWTIVLLLGIFGFVYTIIALLGFRINVVGNLGLIVASFTIGLRPEDPIQFSLSVTAGAIFFFIVCIAQVYLFPHRSLRYAVEGGISNMAKLIRLKVDCYDEDVPLNKTYKQLSALHARVSDQLESVRSILLRDKYLLAEGNAYSKRWLGKLYQLVDLYELLMAVDNDYETIRETLRGGKTLHTIRRSLAILAFETARLMQSNKEKTFRSIGTSELNRLFLQLEADQRQSSPEKAALIYSISAQLKQLSDILQNIHVSKFAADDSWIESKNFKDFVAPQSSFQTIVKNLNFRSPIFSYAVRMSILLISGGLIGYLLPEYRYASWILLTIILVARPSYTITQKRNYQRIVGSLIGIAISLLLLVFIKNTLVLLVIAALCLYLFLLFNKPNYLVCVIFITITILLGQKLHEGELHDILGSRFAFTLLGSIFAVLGCLAIPINHYRSVEQTTASLYKHFRDYLDKIQESYQTENLNHYDLRLLRKFTQASLAQSYDSLEQFAKEPLRGKAFKADIQHLQTLAYRINALLVGLSVNITKLGLDWNHDAMNSRVNYVQVLIEEAEELLKKLAQSKRTKDSNNVHFQPSK</sequence>